<accession>A0A918AJ12</accession>
<feature type="binding site" evidence="4">
    <location>
        <position position="196"/>
    </location>
    <ligand>
        <name>3-dehydroquinate</name>
        <dbReference type="ChEBI" id="CHEBI:32364"/>
    </ligand>
</feature>
<comment type="function">
    <text evidence="4">Involved in the third step of the chorismate pathway, which leads to the biosynthesis of aromatic amino acids. Catalyzes the cis-dehydration of 3-dehydroquinate (DHQ) and introduces the first double bond of the aromatic ring to yield 3-dehydroshikimate.</text>
</comment>
<evidence type="ECO:0000313" key="5">
    <source>
        <dbReference type="EMBL" id="GGP44297.1"/>
    </source>
</evidence>
<dbReference type="GO" id="GO:0009423">
    <property type="term" value="P:chorismate biosynthetic process"/>
    <property type="evidence" value="ECO:0007669"/>
    <property type="project" value="UniProtKB-UniRule"/>
</dbReference>
<dbReference type="RefSeq" id="WP_189222338.1">
    <property type="nucleotide sequence ID" value="NZ_BMRG01000002.1"/>
</dbReference>
<reference evidence="5" key="1">
    <citation type="journal article" date="2014" name="Int. J. Syst. Evol. Microbiol.">
        <title>Complete genome sequence of Corynebacterium casei LMG S-19264T (=DSM 44701T), isolated from a smear-ripened cheese.</title>
        <authorList>
            <consortium name="US DOE Joint Genome Institute (JGI-PGF)"/>
            <person name="Walter F."/>
            <person name="Albersmeier A."/>
            <person name="Kalinowski J."/>
            <person name="Ruckert C."/>
        </authorList>
    </citation>
    <scope>NUCLEOTIDE SEQUENCE</scope>
    <source>
        <strain evidence="5">JCM 3313</strain>
    </source>
</reference>
<evidence type="ECO:0000256" key="2">
    <source>
        <dbReference type="ARBA" id="ARBA00023239"/>
    </source>
</evidence>
<name>A0A918AJ12_9PSEU</name>
<dbReference type="GO" id="GO:0003855">
    <property type="term" value="F:3-dehydroquinate dehydratase activity"/>
    <property type="evidence" value="ECO:0007669"/>
    <property type="project" value="UniProtKB-UniRule"/>
</dbReference>
<dbReference type="GO" id="GO:0008652">
    <property type="term" value="P:amino acid biosynthetic process"/>
    <property type="evidence" value="ECO:0007669"/>
    <property type="project" value="UniProtKB-KW"/>
</dbReference>
<comment type="subunit">
    <text evidence="4">Homodimer.</text>
</comment>
<dbReference type="PROSITE" id="PS01028">
    <property type="entry name" value="DEHYDROQUINASE_I"/>
    <property type="match status" value="1"/>
</dbReference>
<comment type="pathway">
    <text evidence="4">Metabolic intermediate biosynthesis; chorismate biosynthesis; chorismate from D-erythrose 4-phosphate and phosphoenolpyruvate: step 3/7.</text>
</comment>
<comment type="catalytic activity">
    <reaction evidence="1 4">
        <text>3-dehydroquinate = 3-dehydroshikimate + H2O</text>
        <dbReference type="Rhea" id="RHEA:21096"/>
        <dbReference type="ChEBI" id="CHEBI:15377"/>
        <dbReference type="ChEBI" id="CHEBI:16630"/>
        <dbReference type="ChEBI" id="CHEBI:32364"/>
        <dbReference type="EC" id="4.2.1.10"/>
    </reaction>
</comment>
<protein>
    <recommendedName>
        <fullName evidence="4">3-dehydroquinate dehydratase</fullName>
        <shortName evidence="4">3-dehydroquinase</shortName>
        <ecNumber evidence="4">4.2.1.10</ecNumber>
    </recommendedName>
    <alternativeName>
        <fullName evidence="4">Type I DHQase</fullName>
    </alternativeName>
    <alternativeName>
        <fullName evidence="4">Type I dehydroquinase</fullName>
        <shortName evidence="4">DHQ1</shortName>
    </alternativeName>
</protein>
<dbReference type="Proteomes" id="UP000639606">
    <property type="component" value="Unassembled WGS sequence"/>
</dbReference>
<feature type="active site" description="Schiff-base intermediate with substrate" evidence="4">
    <location>
        <position position="156"/>
    </location>
</feature>
<dbReference type="InterPro" id="IPR050146">
    <property type="entry name" value="Type-I_3-dehydroquinase"/>
</dbReference>
<dbReference type="InterPro" id="IPR013785">
    <property type="entry name" value="Aldolase_TIM"/>
</dbReference>
<evidence type="ECO:0000313" key="6">
    <source>
        <dbReference type="Proteomes" id="UP000639606"/>
    </source>
</evidence>
<keyword evidence="4" id="KW-0057">Aromatic amino acid biosynthesis</keyword>
<dbReference type="Pfam" id="PF01487">
    <property type="entry name" value="DHquinase_I"/>
    <property type="match status" value="1"/>
</dbReference>
<evidence type="ECO:0000256" key="4">
    <source>
        <dbReference type="HAMAP-Rule" id="MF_00214"/>
    </source>
</evidence>
<dbReference type="GO" id="GO:0046279">
    <property type="term" value="P:3,4-dihydroxybenzoate biosynthetic process"/>
    <property type="evidence" value="ECO:0007669"/>
    <property type="project" value="TreeGrafter"/>
</dbReference>
<dbReference type="Gene3D" id="3.20.20.70">
    <property type="entry name" value="Aldolase class I"/>
    <property type="match status" value="1"/>
</dbReference>
<evidence type="ECO:0000256" key="3">
    <source>
        <dbReference type="ARBA" id="ARBA00023270"/>
    </source>
</evidence>
<dbReference type="NCBIfam" id="TIGR01093">
    <property type="entry name" value="aroD"/>
    <property type="match status" value="1"/>
</dbReference>
<dbReference type="AlphaFoldDB" id="A0A918AJ12"/>
<dbReference type="EC" id="4.2.1.10" evidence="4"/>
<dbReference type="SUPFAM" id="SSF51569">
    <property type="entry name" value="Aldolase"/>
    <property type="match status" value="1"/>
</dbReference>
<keyword evidence="3 4" id="KW-0704">Schiff base</keyword>
<dbReference type="InterPro" id="IPR018508">
    <property type="entry name" value="3-dehydroquinate_DH_AS"/>
</dbReference>
<proteinExistence type="inferred from homology"/>
<keyword evidence="2 4" id="KW-0456">Lyase</keyword>
<reference evidence="5" key="2">
    <citation type="submission" date="2020-09" db="EMBL/GenBank/DDBJ databases">
        <authorList>
            <person name="Sun Q."/>
            <person name="Ohkuma M."/>
        </authorList>
    </citation>
    <scope>NUCLEOTIDE SEQUENCE</scope>
    <source>
        <strain evidence="5">JCM 3313</strain>
    </source>
</reference>
<dbReference type="HAMAP" id="MF_00214">
    <property type="entry name" value="AroD"/>
    <property type="match status" value="1"/>
</dbReference>
<feature type="binding site" evidence="4">
    <location>
        <begin position="40"/>
        <end position="42"/>
    </location>
    <ligand>
        <name>3-dehydroquinate</name>
        <dbReference type="ChEBI" id="CHEBI:32364"/>
    </ligand>
</feature>
<dbReference type="GO" id="GO:0009073">
    <property type="term" value="P:aromatic amino acid family biosynthetic process"/>
    <property type="evidence" value="ECO:0007669"/>
    <property type="project" value="UniProtKB-KW"/>
</dbReference>
<keyword evidence="4" id="KW-0028">Amino-acid biosynthesis</keyword>
<feature type="binding site" evidence="4">
    <location>
        <position position="18"/>
    </location>
    <ligand>
        <name>3-dehydroquinate</name>
        <dbReference type="ChEBI" id="CHEBI:32364"/>
    </ligand>
</feature>
<dbReference type="CDD" id="cd00502">
    <property type="entry name" value="DHQase_I"/>
    <property type="match status" value="1"/>
</dbReference>
<gene>
    <name evidence="4 5" type="primary">aroD</name>
    <name evidence="5" type="ORF">GCM10010185_15010</name>
</gene>
<evidence type="ECO:0000256" key="1">
    <source>
        <dbReference type="ARBA" id="ARBA00001864"/>
    </source>
</evidence>
<organism evidence="5 6">
    <name type="scientific">Saccharothrix coeruleofusca</name>
    <dbReference type="NCBI Taxonomy" id="33919"/>
    <lineage>
        <taxon>Bacteria</taxon>
        <taxon>Bacillati</taxon>
        <taxon>Actinomycetota</taxon>
        <taxon>Actinomycetes</taxon>
        <taxon>Pseudonocardiales</taxon>
        <taxon>Pseudonocardiaceae</taxon>
        <taxon>Saccharothrix</taxon>
    </lineage>
</organism>
<comment type="similarity">
    <text evidence="4">Belongs to the type-I 3-dehydroquinase family.</text>
</comment>
<dbReference type="InterPro" id="IPR001381">
    <property type="entry name" value="DHquinase_I"/>
</dbReference>
<dbReference type="EMBL" id="BMRG01000002">
    <property type="protein sequence ID" value="GGP44297.1"/>
    <property type="molecule type" value="Genomic_DNA"/>
</dbReference>
<comment type="caution">
    <text evidence="5">The sequence shown here is derived from an EMBL/GenBank/DDBJ whole genome shotgun (WGS) entry which is preliminary data.</text>
</comment>
<dbReference type="PANTHER" id="PTHR43699:SF1">
    <property type="entry name" value="3-DEHYDROQUINATE DEHYDRATASE"/>
    <property type="match status" value="1"/>
</dbReference>
<feature type="active site" description="Proton donor/acceptor" evidence="4">
    <location>
        <position position="129"/>
    </location>
</feature>
<feature type="binding site" evidence="4">
    <location>
        <position position="71"/>
    </location>
    <ligand>
        <name>3-dehydroquinate</name>
        <dbReference type="ChEBI" id="CHEBI:32364"/>
    </ligand>
</feature>
<comment type="caution">
    <text evidence="4">Lacks conserved residue(s) required for the propagation of feature annotation.</text>
</comment>
<dbReference type="PANTHER" id="PTHR43699">
    <property type="entry name" value="3-DEHYDROQUINATE DEHYDRATASE"/>
    <property type="match status" value="1"/>
</dbReference>
<feature type="binding site" evidence="4">
    <location>
        <position position="219"/>
    </location>
    <ligand>
        <name>3-dehydroquinate</name>
        <dbReference type="ChEBI" id="CHEBI:32364"/>
    </ligand>
</feature>
<keyword evidence="6" id="KW-1185">Reference proteome</keyword>
<sequence length="243" mass="26606">MSTMRALLDSGVPLVAVSFYDNDCARTAKEAKAAGVDVAELRVDQFERTDVEHVLACAAEFGDLATLATVRSRREGGGWGGSEQQRLELFRALAPHVDAVDVELSSREIRDDVIAEARRHDAVVIASYHDFERTPELDRLRAVVAEAGEVGADLVKVSTMANSREDVRRLATLLTNAPEDLGMIVIGMGATGTLSRVFFPALGSRLTYSFIGDRPTSGQLEFGETSRLLRQFYPDFDRRRTGG</sequence>